<feature type="signal peptide" evidence="1">
    <location>
        <begin position="1"/>
        <end position="20"/>
    </location>
</feature>
<name>A0ABM1SYY7_LIMPO</name>
<dbReference type="RefSeq" id="XP_022248843.1">
    <property type="nucleotide sequence ID" value="XM_022393135.1"/>
</dbReference>
<dbReference type="Proteomes" id="UP000694941">
    <property type="component" value="Unplaced"/>
</dbReference>
<keyword evidence="1" id="KW-0732">Signal</keyword>
<accession>A0ABM1SYY7</accession>
<gene>
    <name evidence="3" type="primary">LOC106465275</name>
</gene>
<keyword evidence="2" id="KW-1185">Reference proteome</keyword>
<sequence length="393" mass="44267">MMTFPWCMSIVTFMLVQTHADNSFSPKPDVTVLHQNPRGLNDGRTPYNVITVARRQMEQIPEHLPKVSDSEPSCAELRAMWHNMRRIARHSEMTNEIPTIPFSFPRDILDYAISQSSFFRNHEFPVPFSFPMASNFGNALLKGPIKGSTLNNPARKETFTNKLFSDGVSSHHHNNNQYYVNNGPERDYSHSRVQSVNPPGRFSDIPFLHGSLGVFGTMVRSPEEKALLEKQQHLGQLSEQFVENGGFQPSQISKEDLDKGIGTFGAFASDLEQSNPRKNNFQFGTFVHDMSSTGQQSAEEEEKMIDSAGAFGGIVNPMDTCKNVETNPCRNDDDCLCFESVLRCVATRCQVQQYRSKSQVYTDDWGTWHSGPIDSAKLGISRKKRNSARVIAM</sequence>
<dbReference type="GeneID" id="106465275"/>
<protein>
    <submittedName>
        <fullName evidence="3">Uncharacterized protein LOC106465275</fullName>
    </submittedName>
</protein>
<organism evidence="2 3">
    <name type="scientific">Limulus polyphemus</name>
    <name type="common">Atlantic horseshoe crab</name>
    <dbReference type="NCBI Taxonomy" id="6850"/>
    <lineage>
        <taxon>Eukaryota</taxon>
        <taxon>Metazoa</taxon>
        <taxon>Ecdysozoa</taxon>
        <taxon>Arthropoda</taxon>
        <taxon>Chelicerata</taxon>
        <taxon>Merostomata</taxon>
        <taxon>Xiphosura</taxon>
        <taxon>Limulidae</taxon>
        <taxon>Limulus</taxon>
    </lineage>
</organism>
<reference evidence="3" key="1">
    <citation type="submission" date="2025-08" db="UniProtKB">
        <authorList>
            <consortium name="RefSeq"/>
        </authorList>
    </citation>
    <scope>IDENTIFICATION</scope>
    <source>
        <tissue evidence="3">Muscle</tissue>
    </source>
</reference>
<evidence type="ECO:0000256" key="1">
    <source>
        <dbReference type="SAM" id="SignalP"/>
    </source>
</evidence>
<proteinExistence type="predicted"/>
<evidence type="ECO:0000313" key="3">
    <source>
        <dbReference type="RefSeq" id="XP_022248843.1"/>
    </source>
</evidence>
<feature type="chain" id="PRO_5045944325" evidence="1">
    <location>
        <begin position="21"/>
        <end position="393"/>
    </location>
</feature>
<evidence type="ECO:0000313" key="2">
    <source>
        <dbReference type="Proteomes" id="UP000694941"/>
    </source>
</evidence>